<comment type="caution">
    <text evidence="2">The sequence shown here is derived from an EMBL/GenBank/DDBJ whole genome shotgun (WGS) entry which is preliminary data.</text>
</comment>
<dbReference type="AlphaFoldDB" id="A0A062U1R1"/>
<accession>A0A062U1R1</accession>
<dbReference type="Pfam" id="PF00700">
    <property type="entry name" value="Flagellin_C"/>
    <property type="match status" value="1"/>
</dbReference>
<reference evidence="2 3" key="1">
    <citation type="submission" date="2013-04" db="EMBL/GenBank/DDBJ databases">
        <title>Hyphomonas sp. T24B3 Genome Sequencing.</title>
        <authorList>
            <person name="Lai Q."/>
            <person name="Shao Z."/>
        </authorList>
    </citation>
    <scope>NUCLEOTIDE SEQUENCE [LARGE SCALE GENOMIC DNA]</scope>
    <source>
        <strain evidence="2 3">T24B3</strain>
    </source>
</reference>
<name>A0A062U1R1_9PROT</name>
<sequence>MDRLAISSGLMTATLSKNISELRQQIGTTSTEATTGRYQDLTLHMSGRIGKAMLGQKALTDLYTERDVLNLRASRLNLLQISLTNLQDSATGIAADMLNAIGTDHDIGIKTTARDAKTALDTIFSALNVRYGERFLFSGDATASQPFPDSSVLMNDVEQMASTATDTADFQTQLGAYFDSPTGGWLQNVYKGSTIASDPESVSADHSAIKSLISDLAVLAASGPDGTLSELTGYKDLVQTISLKLTSSETGITDLRADLGVFEERISTNLKNLATEETLLTEAFNQMTARDQYEAATELQSLQSMLEASYLITARLSKLSLTNYLG</sequence>
<dbReference type="OrthoDB" id="7312911at2"/>
<evidence type="ECO:0000313" key="2">
    <source>
        <dbReference type="EMBL" id="RAN35061.1"/>
    </source>
</evidence>
<feature type="domain" description="Flagellin C-terminal" evidence="1">
    <location>
        <begin position="249"/>
        <end position="325"/>
    </location>
</feature>
<keyword evidence="3" id="KW-1185">Reference proteome</keyword>
<dbReference type="Proteomes" id="UP000249123">
    <property type="component" value="Unassembled WGS sequence"/>
</dbReference>
<dbReference type="STRING" id="1280941.HY2_09325"/>
<dbReference type="InterPro" id="IPR046358">
    <property type="entry name" value="Flagellin_C"/>
</dbReference>
<proteinExistence type="predicted"/>
<dbReference type="SUPFAM" id="SSF64518">
    <property type="entry name" value="Phase 1 flagellin"/>
    <property type="match status" value="1"/>
</dbReference>
<gene>
    <name evidence="2" type="ORF">HY3_09455</name>
</gene>
<dbReference type="eggNOG" id="COG1344">
    <property type="taxonomic scope" value="Bacteria"/>
</dbReference>
<dbReference type="RefSeq" id="WP_034824774.1">
    <property type="nucleotide sequence ID" value="NZ_AWFA01000007.1"/>
</dbReference>
<evidence type="ECO:0000313" key="3">
    <source>
        <dbReference type="Proteomes" id="UP000249123"/>
    </source>
</evidence>
<dbReference type="Gene3D" id="1.20.1330.10">
    <property type="entry name" value="f41 fragment of flagellin, N-terminal domain"/>
    <property type="match status" value="1"/>
</dbReference>
<organism evidence="2 3">
    <name type="scientific">Hyphomonas pacifica</name>
    <dbReference type="NCBI Taxonomy" id="1280941"/>
    <lineage>
        <taxon>Bacteria</taxon>
        <taxon>Pseudomonadati</taxon>
        <taxon>Pseudomonadota</taxon>
        <taxon>Alphaproteobacteria</taxon>
        <taxon>Hyphomonadales</taxon>
        <taxon>Hyphomonadaceae</taxon>
        <taxon>Hyphomonas</taxon>
    </lineage>
</organism>
<evidence type="ECO:0000259" key="1">
    <source>
        <dbReference type="Pfam" id="PF00700"/>
    </source>
</evidence>
<dbReference type="EMBL" id="AWFB01000007">
    <property type="protein sequence ID" value="RAN35061.1"/>
    <property type="molecule type" value="Genomic_DNA"/>
</dbReference>
<protein>
    <recommendedName>
        <fullName evidence="1">Flagellin C-terminal domain-containing protein</fullName>
    </recommendedName>
</protein>